<dbReference type="GO" id="GO:0005911">
    <property type="term" value="C:cell-cell junction"/>
    <property type="evidence" value="ECO:0007669"/>
    <property type="project" value="TreeGrafter"/>
</dbReference>
<keyword evidence="4 8" id="KW-0812">Transmembrane</keyword>
<name>A0AAF3EZF2_9BILA</name>
<organism evidence="9 10">
    <name type="scientific">Mesorhabditis belari</name>
    <dbReference type="NCBI Taxonomy" id="2138241"/>
    <lineage>
        <taxon>Eukaryota</taxon>
        <taxon>Metazoa</taxon>
        <taxon>Ecdysozoa</taxon>
        <taxon>Nematoda</taxon>
        <taxon>Chromadorea</taxon>
        <taxon>Rhabditida</taxon>
        <taxon>Rhabditina</taxon>
        <taxon>Rhabditomorpha</taxon>
        <taxon>Rhabditoidea</taxon>
        <taxon>Rhabditidae</taxon>
        <taxon>Mesorhabditinae</taxon>
        <taxon>Mesorhabditis</taxon>
    </lineage>
</organism>
<dbReference type="GO" id="GO:0016020">
    <property type="term" value="C:membrane"/>
    <property type="evidence" value="ECO:0007669"/>
    <property type="project" value="UniProtKB-SubCell"/>
</dbReference>
<keyword evidence="5" id="KW-0965">Cell junction</keyword>
<dbReference type="Gene3D" id="1.20.140.150">
    <property type="match status" value="1"/>
</dbReference>
<dbReference type="Proteomes" id="UP000887575">
    <property type="component" value="Unassembled WGS sequence"/>
</dbReference>
<evidence type="ECO:0000313" key="9">
    <source>
        <dbReference type="Proteomes" id="UP000887575"/>
    </source>
</evidence>
<evidence type="ECO:0000256" key="7">
    <source>
        <dbReference type="ARBA" id="ARBA00023136"/>
    </source>
</evidence>
<dbReference type="FunFam" id="1.20.140.150:FF:000028">
    <property type="entry name" value="Uncharacterized protein, isoform A"/>
    <property type="match status" value="1"/>
</dbReference>
<evidence type="ECO:0000256" key="4">
    <source>
        <dbReference type="ARBA" id="ARBA00022692"/>
    </source>
</evidence>
<dbReference type="PANTHER" id="PTHR14399">
    <property type="entry name" value="P53-INDUCED PROTEIN RELATED"/>
    <property type="match status" value="1"/>
</dbReference>
<dbReference type="PANTHER" id="PTHR14399:SF5">
    <property type="entry name" value="CELL JUNCTION PROTEIN VAB-9"/>
    <property type="match status" value="1"/>
</dbReference>
<dbReference type="InterPro" id="IPR004031">
    <property type="entry name" value="PMP22/EMP/MP20/Claudin"/>
</dbReference>
<reference evidence="10" key="1">
    <citation type="submission" date="2024-02" db="UniProtKB">
        <authorList>
            <consortium name="WormBaseParasite"/>
        </authorList>
    </citation>
    <scope>IDENTIFICATION</scope>
</reference>
<dbReference type="InterPro" id="IPR015664">
    <property type="entry name" value="P53_induced"/>
</dbReference>
<feature type="transmembrane region" description="Helical" evidence="8">
    <location>
        <begin position="89"/>
        <end position="110"/>
    </location>
</feature>
<feature type="transmembrane region" description="Helical" evidence="8">
    <location>
        <begin position="122"/>
        <end position="146"/>
    </location>
</feature>
<comment type="similarity">
    <text evidence="3">Belongs to the TMEM47 family.</text>
</comment>
<evidence type="ECO:0000256" key="6">
    <source>
        <dbReference type="ARBA" id="ARBA00022989"/>
    </source>
</evidence>
<dbReference type="AlphaFoldDB" id="A0AAF3EZF2"/>
<keyword evidence="6 8" id="KW-1133">Transmembrane helix</keyword>
<dbReference type="Pfam" id="PF00822">
    <property type="entry name" value="PMP22_Claudin"/>
    <property type="match status" value="1"/>
</dbReference>
<evidence type="ECO:0000256" key="5">
    <source>
        <dbReference type="ARBA" id="ARBA00022949"/>
    </source>
</evidence>
<feature type="transmembrane region" description="Helical" evidence="8">
    <location>
        <begin position="166"/>
        <end position="187"/>
    </location>
</feature>
<keyword evidence="9" id="KW-1185">Reference proteome</keyword>
<dbReference type="GO" id="GO:0098609">
    <property type="term" value="P:cell-cell adhesion"/>
    <property type="evidence" value="ECO:0007669"/>
    <property type="project" value="TreeGrafter"/>
</dbReference>
<feature type="transmembrane region" description="Helical" evidence="8">
    <location>
        <begin position="20"/>
        <end position="43"/>
    </location>
</feature>
<accession>A0AAF3EZF2</accession>
<protein>
    <submittedName>
        <fullName evidence="10">Uncharacterized protein</fullName>
    </submittedName>
</protein>
<evidence type="ECO:0000256" key="2">
    <source>
        <dbReference type="ARBA" id="ARBA00004282"/>
    </source>
</evidence>
<evidence type="ECO:0000256" key="1">
    <source>
        <dbReference type="ARBA" id="ARBA00004141"/>
    </source>
</evidence>
<evidence type="ECO:0000256" key="3">
    <source>
        <dbReference type="ARBA" id="ARBA00008691"/>
    </source>
</evidence>
<evidence type="ECO:0000256" key="8">
    <source>
        <dbReference type="SAM" id="Phobius"/>
    </source>
</evidence>
<sequence>MVATQTVTIETVSVVRPLKIISLICLLIAIVLSVVSIATTSWLRSGSFRTGLFQECTSTNEPSGSAPFDGAPAPGQCHSPNRDSAFIKAVAGLMISALILTFFAAILNVCGLVKSDVRRKYIFYKFATYLAIFCVLIELIALIVFPACFYVKMRDYKSRRDWEVDWSYGLAWGATLFTFGASLMLICDKEHEEIYYKEKTIYNPPPELS</sequence>
<dbReference type="WBParaSite" id="MBELARI_LOCUS19574">
    <property type="protein sequence ID" value="MBELARI_LOCUS19574"/>
    <property type="gene ID" value="MBELARI_LOCUS19574"/>
</dbReference>
<proteinExistence type="inferred from homology"/>
<evidence type="ECO:0000313" key="10">
    <source>
        <dbReference type="WBParaSite" id="MBELARI_LOCUS19574"/>
    </source>
</evidence>
<comment type="subcellular location">
    <subcellularLocation>
        <location evidence="2">Cell junction</location>
    </subcellularLocation>
    <subcellularLocation>
        <location evidence="1">Membrane</location>
        <topology evidence="1">Multi-pass membrane protein</topology>
    </subcellularLocation>
</comment>
<keyword evidence="7 8" id="KW-0472">Membrane</keyword>